<evidence type="ECO:0000313" key="2">
    <source>
        <dbReference type="Proteomes" id="UP000315724"/>
    </source>
</evidence>
<reference evidence="1 2" key="1">
    <citation type="submission" date="2019-02" db="EMBL/GenBank/DDBJ databases">
        <title>Deep-cultivation of Planctomycetes and their phenomic and genomic characterization uncovers novel biology.</title>
        <authorList>
            <person name="Wiegand S."/>
            <person name="Jogler M."/>
            <person name="Boedeker C."/>
            <person name="Pinto D."/>
            <person name="Vollmers J."/>
            <person name="Rivas-Marin E."/>
            <person name="Kohn T."/>
            <person name="Peeters S.H."/>
            <person name="Heuer A."/>
            <person name="Rast P."/>
            <person name="Oberbeckmann S."/>
            <person name="Bunk B."/>
            <person name="Jeske O."/>
            <person name="Meyerdierks A."/>
            <person name="Storesund J.E."/>
            <person name="Kallscheuer N."/>
            <person name="Luecker S."/>
            <person name="Lage O.M."/>
            <person name="Pohl T."/>
            <person name="Merkel B.J."/>
            <person name="Hornburger P."/>
            <person name="Mueller R.-W."/>
            <person name="Bruemmer F."/>
            <person name="Labrenz M."/>
            <person name="Spormann A.M."/>
            <person name="Op den Camp H."/>
            <person name="Overmann J."/>
            <person name="Amann R."/>
            <person name="Jetten M.S.M."/>
            <person name="Mascher T."/>
            <person name="Medema M.H."/>
            <person name="Devos D.P."/>
            <person name="Kaster A.-K."/>
            <person name="Ovreas L."/>
            <person name="Rohde M."/>
            <person name="Galperin M.Y."/>
            <person name="Jogler C."/>
        </authorList>
    </citation>
    <scope>NUCLEOTIDE SEQUENCE [LARGE SCALE GENOMIC DNA]</scope>
    <source>
        <strain evidence="1 2">Mal48</strain>
    </source>
</reference>
<accession>A0A517QJP1</accession>
<organism evidence="1 2">
    <name type="scientific">Thalassoglobus polymorphus</name>
    <dbReference type="NCBI Taxonomy" id="2527994"/>
    <lineage>
        <taxon>Bacteria</taxon>
        <taxon>Pseudomonadati</taxon>
        <taxon>Planctomycetota</taxon>
        <taxon>Planctomycetia</taxon>
        <taxon>Planctomycetales</taxon>
        <taxon>Planctomycetaceae</taxon>
        <taxon>Thalassoglobus</taxon>
    </lineage>
</organism>
<sequence length="72" mass="7817">MAKKKAAVKKSPSLTEIYDTVAGKADTAKLQINAAETKRVLACFFDALEDYSAADAMDIIAKGLKAAQKRRR</sequence>
<evidence type="ECO:0000313" key="1">
    <source>
        <dbReference type="EMBL" id="QDT31860.1"/>
    </source>
</evidence>
<dbReference type="RefSeq" id="WP_145196754.1">
    <property type="nucleotide sequence ID" value="NZ_CP036267.1"/>
</dbReference>
<name>A0A517QJP1_9PLAN</name>
<protein>
    <submittedName>
        <fullName evidence="1">Uncharacterized protein</fullName>
    </submittedName>
</protein>
<proteinExistence type="predicted"/>
<dbReference type="AlphaFoldDB" id="A0A517QJP1"/>
<keyword evidence="2" id="KW-1185">Reference proteome</keyword>
<dbReference type="Proteomes" id="UP000315724">
    <property type="component" value="Chromosome"/>
</dbReference>
<dbReference type="OrthoDB" id="288583at2"/>
<dbReference type="EMBL" id="CP036267">
    <property type="protein sequence ID" value="QDT31860.1"/>
    <property type="molecule type" value="Genomic_DNA"/>
</dbReference>
<dbReference type="KEGG" id="tpol:Mal48_10960"/>
<gene>
    <name evidence="1" type="ORF">Mal48_10960</name>
</gene>